<dbReference type="EMBL" id="JAIRAU010000024">
    <property type="protein sequence ID" value="MBZ5711254.1"/>
    <property type="molecule type" value="Genomic_DNA"/>
</dbReference>
<feature type="transmembrane region" description="Helical" evidence="1">
    <location>
        <begin position="75"/>
        <end position="97"/>
    </location>
</feature>
<evidence type="ECO:0000256" key="1">
    <source>
        <dbReference type="SAM" id="Phobius"/>
    </source>
</evidence>
<evidence type="ECO:0000313" key="2">
    <source>
        <dbReference type="EMBL" id="MBZ5711254.1"/>
    </source>
</evidence>
<dbReference type="RefSeq" id="WP_224193019.1">
    <property type="nucleotide sequence ID" value="NZ_JAIRAU010000024.1"/>
</dbReference>
<keyword evidence="3" id="KW-1185">Reference proteome</keyword>
<reference evidence="2" key="1">
    <citation type="submission" date="2021-08" db="EMBL/GenBank/DDBJ databases">
        <authorList>
            <person name="Stevens D.C."/>
        </authorList>
    </citation>
    <scope>NUCLEOTIDE SEQUENCE</scope>
    <source>
        <strain evidence="2">DSM 53165</strain>
    </source>
</reference>
<keyword evidence="1" id="KW-1133">Transmembrane helix</keyword>
<feature type="transmembrane region" description="Helical" evidence="1">
    <location>
        <begin position="118"/>
        <end position="140"/>
    </location>
</feature>
<feature type="transmembrane region" description="Helical" evidence="1">
    <location>
        <begin position="160"/>
        <end position="183"/>
    </location>
</feature>
<evidence type="ECO:0000313" key="3">
    <source>
        <dbReference type="Proteomes" id="UP001139031"/>
    </source>
</evidence>
<organism evidence="2 3">
    <name type="scientific">Nannocystis pusilla</name>
    <dbReference type="NCBI Taxonomy" id="889268"/>
    <lineage>
        <taxon>Bacteria</taxon>
        <taxon>Pseudomonadati</taxon>
        <taxon>Myxococcota</taxon>
        <taxon>Polyangia</taxon>
        <taxon>Nannocystales</taxon>
        <taxon>Nannocystaceae</taxon>
        <taxon>Nannocystis</taxon>
    </lineage>
</organism>
<gene>
    <name evidence="2" type="ORF">K7C98_18580</name>
</gene>
<keyword evidence="1" id="KW-0472">Membrane</keyword>
<sequence length="199" mass="20571">MDPDATTPPSRARVALAWRVGLRARSPRLVPALVCLTLAAALPDGVEPTLAAALRSAWAGREGHVLWDMAFVAWPMILAMLALVLVAAAASGSLGWVEGGRSRLGRVGAVRPGAGAAVLGAALFVALALAVRGVIAGAARGVAAGEASLAVLWIEWLRRALLAAGCVTLVAAVLELALMRAALRRALHQTRREAEESSR</sequence>
<proteinExistence type="predicted"/>
<accession>A0ABS7TSP1</accession>
<protein>
    <submittedName>
        <fullName evidence="2">Uncharacterized protein</fullName>
    </submittedName>
</protein>
<comment type="caution">
    <text evidence="2">The sequence shown here is derived from an EMBL/GenBank/DDBJ whole genome shotgun (WGS) entry which is preliminary data.</text>
</comment>
<dbReference type="Proteomes" id="UP001139031">
    <property type="component" value="Unassembled WGS sequence"/>
</dbReference>
<keyword evidence="1" id="KW-0812">Transmembrane</keyword>
<name>A0ABS7TSP1_9BACT</name>